<dbReference type="FunFam" id="3.30.70.270:FF:000003">
    <property type="entry name" value="Transposon Ty3-G Gag-Pol polyprotein"/>
    <property type="match status" value="1"/>
</dbReference>
<dbReference type="InterPro" id="IPR043128">
    <property type="entry name" value="Rev_trsase/Diguanyl_cyclase"/>
</dbReference>
<dbReference type="Gene3D" id="3.30.70.270">
    <property type="match status" value="2"/>
</dbReference>
<keyword evidence="1" id="KW-0511">Multifunctional enzyme</keyword>
<dbReference type="Pfam" id="PF00078">
    <property type="entry name" value="RVT_1"/>
    <property type="match status" value="1"/>
</dbReference>
<dbReference type="Gene3D" id="3.10.10.10">
    <property type="entry name" value="HIV Type 1 Reverse Transcriptase, subunit A, domain 1"/>
    <property type="match status" value="1"/>
</dbReference>
<dbReference type="CDD" id="cd09274">
    <property type="entry name" value="RNase_HI_RT_Ty3"/>
    <property type="match status" value="1"/>
</dbReference>
<feature type="region of interest" description="Disordered" evidence="2">
    <location>
        <begin position="862"/>
        <end position="884"/>
    </location>
</feature>
<accession>A0A8K0CZZ9</accession>
<dbReference type="Proteomes" id="UP000801492">
    <property type="component" value="Unassembled WGS sequence"/>
</dbReference>
<dbReference type="PANTHER" id="PTHR37984">
    <property type="entry name" value="PROTEIN CBG26694"/>
    <property type="match status" value="1"/>
</dbReference>
<dbReference type="OrthoDB" id="6742035at2759"/>
<evidence type="ECO:0000259" key="3">
    <source>
        <dbReference type="Pfam" id="PF00078"/>
    </source>
</evidence>
<feature type="compositionally biased region" description="Low complexity" evidence="2">
    <location>
        <begin position="867"/>
        <end position="884"/>
    </location>
</feature>
<organism evidence="5 6">
    <name type="scientific">Ignelater luminosus</name>
    <name type="common">Cucubano</name>
    <name type="synonym">Pyrophorus luminosus</name>
    <dbReference type="NCBI Taxonomy" id="2038154"/>
    <lineage>
        <taxon>Eukaryota</taxon>
        <taxon>Metazoa</taxon>
        <taxon>Ecdysozoa</taxon>
        <taxon>Arthropoda</taxon>
        <taxon>Hexapoda</taxon>
        <taxon>Insecta</taxon>
        <taxon>Pterygota</taxon>
        <taxon>Neoptera</taxon>
        <taxon>Endopterygota</taxon>
        <taxon>Coleoptera</taxon>
        <taxon>Polyphaga</taxon>
        <taxon>Elateriformia</taxon>
        <taxon>Elateroidea</taxon>
        <taxon>Elateridae</taxon>
        <taxon>Agrypninae</taxon>
        <taxon>Pyrophorini</taxon>
        <taxon>Ignelater</taxon>
    </lineage>
</organism>
<dbReference type="SUPFAM" id="SSF56672">
    <property type="entry name" value="DNA/RNA polymerases"/>
    <property type="match status" value="1"/>
</dbReference>
<proteinExistence type="predicted"/>
<feature type="domain" description="Reverse transcriptase" evidence="3">
    <location>
        <begin position="403"/>
        <end position="489"/>
    </location>
</feature>
<evidence type="ECO:0000313" key="5">
    <source>
        <dbReference type="EMBL" id="KAF2893958.1"/>
    </source>
</evidence>
<dbReference type="InterPro" id="IPR050951">
    <property type="entry name" value="Retrovirus_Pol_polyprotein"/>
</dbReference>
<protein>
    <recommendedName>
        <fullName evidence="7">Reverse transcriptase domain-containing protein</fullName>
    </recommendedName>
</protein>
<evidence type="ECO:0000259" key="4">
    <source>
        <dbReference type="Pfam" id="PF17919"/>
    </source>
</evidence>
<dbReference type="AlphaFoldDB" id="A0A8K0CZZ9"/>
<sequence>MSSENTNSTPVHDPHVAGVPAVATSMKQLRSGEELGSWKPSQLLRLMRLLVKDTGSLNDEVLKALFLQQMPLNVKQILLSISDATPEQIANIAEKILEHTPCIAAVSNANATNSVAASSADSVTILTNKLDSTLQRLDHLERDGCWGDRSRTTTPDSDRHQNCWYHYKFGAQAKERTAPCTYTNKKNKKATQSSKLHFLIDTGADLLSASFKIRNFDHTSHFNLQSADGLRIKVSGHKIIMLDIGLHRAFTWTFVVASVTYAIIDADFLRHYGLSNVLQNRRLIDNKTFLMTECRCKYSRVTNIHAGFSGDSRYADILRRYPDVIRPTLLPKESNYWVVHHIPLRDPPVHCKPRQLAPDKLKAARQEFQKMLNSGIIRPSSSPWASPLHLISVHPDDHKTATTTPFVLFKFTRMPFDLRNAAQTFQRFLDQIFRGLDFVYVYIDDILIASESEDKHARHLEIVWKLLNQCGIIVNPKKCTFGASELTFLEIKVSQNGLEPLSEKAFLGMANYYRRWMPNAAIIQKPLTDLLKGTVRKNTKISWNDTTKQAFKRCKSELANTVILAFPDTTAKISLAVDASKTAIGGVLQQNAGSECKPISFFSRKLTDTEKKYSTYDKELLAVYNGIRHFRHFLEGWNFTIFTDHRQLTFAFLQKPDKCKPRQCSQLDFMSQFTTEIRYVRGTESSIADPLSRVASIQQIEFNPKALQDAQDTDPELQQLLHDPKFKFQNSPDLLYDANVWCETSTGTSRCWTIVTVRRCSRCLYEHIQGRCPAYNKTLAKCQGRNHFTKACKALNVNNENTSTSVRPNVTDHNKRVNQLQETTSDQEAPDPHNIVEEEFFFFSYKLPKTAMKNPGIKTSNLMTTQSDSSSIVVLKSASSPRKN</sequence>
<dbReference type="PANTHER" id="PTHR37984:SF5">
    <property type="entry name" value="PROTEIN NYNRIN-LIKE"/>
    <property type="match status" value="1"/>
</dbReference>
<evidence type="ECO:0000256" key="1">
    <source>
        <dbReference type="ARBA" id="ARBA00023268"/>
    </source>
</evidence>
<name>A0A8K0CZZ9_IGNLU</name>
<comment type="caution">
    <text evidence="5">The sequence shown here is derived from an EMBL/GenBank/DDBJ whole genome shotgun (WGS) entry which is preliminary data.</text>
</comment>
<reference evidence="5" key="1">
    <citation type="submission" date="2019-08" db="EMBL/GenBank/DDBJ databases">
        <title>The genome of the North American firefly Photinus pyralis.</title>
        <authorList>
            <consortium name="Photinus pyralis genome working group"/>
            <person name="Fallon T.R."/>
            <person name="Sander Lower S.E."/>
            <person name="Weng J.-K."/>
        </authorList>
    </citation>
    <scope>NUCLEOTIDE SEQUENCE</scope>
    <source>
        <strain evidence="5">TRF0915ILg1</strain>
        <tissue evidence="5">Whole body</tissue>
    </source>
</reference>
<evidence type="ECO:0000313" key="6">
    <source>
        <dbReference type="Proteomes" id="UP000801492"/>
    </source>
</evidence>
<feature type="domain" description="Reverse transcriptase/retrotransposon-derived protein RNase H-like" evidence="4">
    <location>
        <begin position="543"/>
        <end position="641"/>
    </location>
</feature>
<dbReference type="CDD" id="cd01647">
    <property type="entry name" value="RT_LTR"/>
    <property type="match status" value="1"/>
</dbReference>
<keyword evidence="6" id="KW-1185">Reference proteome</keyword>
<evidence type="ECO:0008006" key="7">
    <source>
        <dbReference type="Google" id="ProtNLM"/>
    </source>
</evidence>
<dbReference type="EMBL" id="VTPC01007503">
    <property type="protein sequence ID" value="KAF2893958.1"/>
    <property type="molecule type" value="Genomic_DNA"/>
</dbReference>
<dbReference type="Pfam" id="PF17919">
    <property type="entry name" value="RT_RNaseH_2"/>
    <property type="match status" value="1"/>
</dbReference>
<gene>
    <name evidence="5" type="ORF">ILUMI_12216</name>
</gene>
<dbReference type="GO" id="GO:0003824">
    <property type="term" value="F:catalytic activity"/>
    <property type="evidence" value="ECO:0007669"/>
    <property type="project" value="UniProtKB-KW"/>
</dbReference>
<evidence type="ECO:0000256" key="2">
    <source>
        <dbReference type="SAM" id="MobiDB-lite"/>
    </source>
</evidence>
<dbReference type="InterPro" id="IPR043502">
    <property type="entry name" value="DNA/RNA_pol_sf"/>
</dbReference>
<dbReference type="InterPro" id="IPR000477">
    <property type="entry name" value="RT_dom"/>
</dbReference>
<dbReference type="InterPro" id="IPR041577">
    <property type="entry name" value="RT_RNaseH_2"/>
</dbReference>
<dbReference type="GO" id="GO:0071897">
    <property type="term" value="P:DNA biosynthetic process"/>
    <property type="evidence" value="ECO:0007669"/>
    <property type="project" value="UniProtKB-ARBA"/>
</dbReference>